<feature type="non-terminal residue" evidence="1">
    <location>
        <position position="1"/>
    </location>
</feature>
<evidence type="ECO:0000313" key="1">
    <source>
        <dbReference type="EMBL" id="GAH83400.1"/>
    </source>
</evidence>
<name>X1JPN2_9ZZZZ</name>
<proteinExistence type="predicted"/>
<comment type="caution">
    <text evidence="1">The sequence shown here is derived from an EMBL/GenBank/DDBJ whole genome shotgun (WGS) entry which is preliminary data.</text>
</comment>
<gene>
    <name evidence="1" type="ORF">S03H2_55826</name>
</gene>
<dbReference type="AlphaFoldDB" id="X1JPN2"/>
<reference evidence="1" key="1">
    <citation type="journal article" date="2014" name="Front. Microbiol.">
        <title>High frequency of phylogenetically diverse reductive dehalogenase-homologous genes in deep subseafloor sedimentary metagenomes.</title>
        <authorList>
            <person name="Kawai M."/>
            <person name="Futagami T."/>
            <person name="Toyoda A."/>
            <person name="Takaki Y."/>
            <person name="Nishi S."/>
            <person name="Hori S."/>
            <person name="Arai W."/>
            <person name="Tsubouchi T."/>
            <person name="Morono Y."/>
            <person name="Uchiyama I."/>
            <person name="Ito T."/>
            <person name="Fujiyama A."/>
            <person name="Inagaki F."/>
            <person name="Takami H."/>
        </authorList>
    </citation>
    <scope>NUCLEOTIDE SEQUENCE</scope>
    <source>
        <strain evidence="1">Expedition CK06-06</strain>
    </source>
</reference>
<organism evidence="1">
    <name type="scientific">marine sediment metagenome</name>
    <dbReference type="NCBI Taxonomy" id="412755"/>
    <lineage>
        <taxon>unclassified sequences</taxon>
        <taxon>metagenomes</taxon>
        <taxon>ecological metagenomes</taxon>
    </lineage>
</organism>
<dbReference type="EMBL" id="BARU01035695">
    <property type="protein sequence ID" value="GAH83400.1"/>
    <property type="molecule type" value="Genomic_DNA"/>
</dbReference>
<protein>
    <submittedName>
        <fullName evidence="1">Uncharacterized protein</fullName>
    </submittedName>
</protein>
<accession>X1JPN2</accession>
<sequence length="104" mass="12050">VVKIVIAWTSLDVKRSNKLTKLAGETESEVWEWLWQNTKFSRSELKEKIGIPFAESALENKMKPLIGNRILYPDGTVNSFIQRYLREQVLKLFEAKPKKSVKKG</sequence>